<comment type="caution">
    <text evidence="4">The sequence shown here is derived from an EMBL/GenBank/DDBJ whole genome shotgun (WGS) entry which is preliminary data.</text>
</comment>
<evidence type="ECO:0000313" key="4">
    <source>
        <dbReference type="EMBL" id="OMO99253.1"/>
    </source>
</evidence>
<name>A0A1R3JWM8_9ROSI</name>
<dbReference type="GO" id="GO:0004252">
    <property type="term" value="F:serine-type endopeptidase activity"/>
    <property type="evidence" value="ECO:0007669"/>
    <property type="project" value="InterPro"/>
</dbReference>
<dbReference type="STRING" id="93759.A0A1R3JWM8"/>
<comment type="similarity">
    <text evidence="1">Belongs to the peptidase S8 family.</text>
</comment>
<evidence type="ECO:0000259" key="3">
    <source>
        <dbReference type="Pfam" id="PF05922"/>
    </source>
</evidence>
<dbReference type="EMBL" id="AWUE01015163">
    <property type="protein sequence ID" value="OMO99253.1"/>
    <property type="molecule type" value="Genomic_DNA"/>
</dbReference>
<gene>
    <name evidence="4" type="ORF">COLO4_13401</name>
</gene>
<proteinExistence type="inferred from homology"/>
<organism evidence="4 5">
    <name type="scientific">Corchorus olitorius</name>
    <dbReference type="NCBI Taxonomy" id="93759"/>
    <lineage>
        <taxon>Eukaryota</taxon>
        <taxon>Viridiplantae</taxon>
        <taxon>Streptophyta</taxon>
        <taxon>Embryophyta</taxon>
        <taxon>Tracheophyta</taxon>
        <taxon>Spermatophyta</taxon>
        <taxon>Magnoliopsida</taxon>
        <taxon>eudicotyledons</taxon>
        <taxon>Gunneridae</taxon>
        <taxon>Pentapetalae</taxon>
        <taxon>rosids</taxon>
        <taxon>malvids</taxon>
        <taxon>Malvales</taxon>
        <taxon>Malvaceae</taxon>
        <taxon>Grewioideae</taxon>
        <taxon>Apeibeae</taxon>
        <taxon>Corchorus</taxon>
    </lineage>
</organism>
<reference evidence="5" key="1">
    <citation type="submission" date="2013-09" db="EMBL/GenBank/DDBJ databases">
        <title>Corchorus olitorius genome sequencing.</title>
        <authorList>
            <person name="Alam M."/>
            <person name="Haque M.S."/>
            <person name="Islam M.S."/>
            <person name="Emdad E.M."/>
            <person name="Islam M.M."/>
            <person name="Ahmed B."/>
            <person name="Halim A."/>
            <person name="Hossen Q.M.M."/>
            <person name="Hossain M.Z."/>
            <person name="Ahmed R."/>
            <person name="Khan M.M."/>
            <person name="Islam R."/>
            <person name="Rashid M.M."/>
            <person name="Khan S.A."/>
            <person name="Rahman M.S."/>
            <person name="Alam M."/>
            <person name="Yahiya A.S."/>
            <person name="Khan M.S."/>
            <person name="Azam M.S."/>
            <person name="Haque T."/>
            <person name="Lashkar M.Z.H."/>
            <person name="Akhand A.I."/>
            <person name="Morshed G."/>
            <person name="Roy S."/>
            <person name="Uddin K.S."/>
            <person name="Rabeya T."/>
            <person name="Hossain A.S."/>
            <person name="Chowdhury A."/>
            <person name="Snigdha A.R."/>
            <person name="Mortoza M.S."/>
            <person name="Matin S.A."/>
            <person name="Hoque S.M.E."/>
            <person name="Islam M.K."/>
            <person name="Roy D.K."/>
            <person name="Haider R."/>
            <person name="Moosa M.M."/>
            <person name="Elias S.M."/>
            <person name="Hasan A.M."/>
            <person name="Jahan S."/>
            <person name="Shafiuddin M."/>
            <person name="Mahmood N."/>
            <person name="Shommy N.S."/>
        </authorList>
    </citation>
    <scope>NUCLEOTIDE SEQUENCE [LARGE SCALE GENOMIC DNA]</scope>
    <source>
        <strain evidence="5">cv. O-4</strain>
    </source>
</reference>
<evidence type="ECO:0000256" key="2">
    <source>
        <dbReference type="ARBA" id="ARBA00022729"/>
    </source>
</evidence>
<dbReference type="Proteomes" id="UP000187203">
    <property type="component" value="Unassembled WGS sequence"/>
</dbReference>
<dbReference type="Gene3D" id="3.40.50.200">
    <property type="entry name" value="Peptidase S8/S53 domain"/>
    <property type="match status" value="1"/>
</dbReference>
<dbReference type="InterPro" id="IPR010259">
    <property type="entry name" value="S8pro/Inhibitor_I9"/>
</dbReference>
<dbReference type="InterPro" id="IPR045051">
    <property type="entry name" value="SBT"/>
</dbReference>
<accession>A0A1R3JWM8</accession>
<dbReference type="PANTHER" id="PTHR10795">
    <property type="entry name" value="PROPROTEIN CONVERTASE SUBTILISIN/KEXIN"/>
    <property type="match status" value="1"/>
</dbReference>
<feature type="domain" description="Inhibitor I9" evidence="3">
    <location>
        <begin position="3"/>
        <end position="45"/>
    </location>
</feature>
<evidence type="ECO:0000313" key="5">
    <source>
        <dbReference type="Proteomes" id="UP000187203"/>
    </source>
</evidence>
<protein>
    <recommendedName>
        <fullName evidence="3">Inhibitor I9 domain-containing protein</fullName>
    </recommendedName>
</protein>
<dbReference type="Pfam" id="PF05922">
    <property type="entry name" value="Inhibitor_I9"/>
    <property type="match status" value="1"/>
</dbReference>
<dbReference type="Gene3D" id="3.30.70.80">
    <property type="entry name" value="Peptidase S8 propeptide/proteinase inhibitor I9"/>
    <property type="match status" value="1"/>
</dbReference>
<dbReference type="AlphaFoldDB" id="A0A1R3JWM8"/>
<keyword evidence="5" id="KW-1185">Reference proteome</keyword>
<dbReference type="GO" id="GO:0006508">
    <property type="term" value="P:proteolysis"/>
    <property type="evidence" value="ECO:0007669"/>
    <property type="project" value="InterPro"/>
</dbReference>
<dbReference type="InterPro" id="IPR037045">
    <property type="entry name" value="S8pro/Inhibitor_I9_sf"/>
</dbReference>
<dbReference type="InterPro" id="IPR036852">
    <property type="entry name" value="Peptidase_S8/S53_dom_sf"/>
</dbReference>
<sequence length="180" mass="19125">MAPSLIYSYDSGAHGFSAVLSPDELETLKNSPGFVSAYPDRSVTLVLTQPTPLNSCHLTLITGYGLLRTMVKLPESDSYKLDDGMTPVPARYLNKGVIAANPGVNISMNSARDVQGHGTHTSSTAGGNYVKDVSDFGYGKGTARGMKNSVQKTVHKACIINLPVCLNAIPCICSDDVLFL</sequence>
<dbReference type="OrthoDB" id="2014869at2759"/>
<evidence type="ECO:0000256" key="1">
    <source>
        <dbReference type="ARBA" id="ARBA00011073"/>
    </source>
</evidence>
<keyword evidence="2" id="KW-0732">Signal</keyword>
<dbReference type="SUPFAM" id="SSF52743">
    <property type="entry name" value="Subtilisin-like"/>
    <property type="match status" value="1"/>
</dbReference>